<sequence>MTDTDEDLPALTITCEACGTETSVPFDEVEATIEAHNERQHDGEPVAEIDPAVKSRLQDLLAEEMGLLD</sequence>
<reference evidence="5" key="2">
    <citation type="submission" date="2016-08" db="EMBL/GenBank/DDBJ databases">
        <title>Discovery of first anaerobic lithoheterotrophic haloarchae widely represented in hypersaline habitats.</title>
        <authorList>
            <person name="Sorokin D.Y."/>
            <person name="Kublanov I.V."/>
            <person name="Roman P."/>
            <person name="Sinninghe Damste J.S."/>
            <person name="Golyshin P.N."/>
            <person name="Rojo D."/>
            <person name="Ciordia S."/>
            <person name="Mena Md.C."/>
            <person name="Ferrer M."/>
            <person name="Smedile F."/>
            <person name="Messina E."/>
            <person name="La Cono V."/>
            <person name="Yakimov M.M."/>
        </authorList>
    </citation>
    <scope>NUCLEOTIDE SEQUENCE [LARGE SCALE GENOMIC DNA]</scope>
    <source>
        <strain evidence="5">HSR6</strain>
    </source>
</reference>
<accession>A0A1J1AA53</accession>
<feature type="domain" description="DUF8149" evidence="1">
    <location>
        <begin position="4"/>
        <end position="69"/>
    </location>
</feature>
<gene>
    <name evidence="3" type="ORF">HSR6_0204</name>
    <name evidence="2" type="ORF">HTSR_0217</name>
</gene>
<evidence type="ECO:0000259" key="1">
    <source>
        <dbReference type="Pfam" id="PF26476"/>
    </source>
</evidence>
<protein>
    <recommendedName>
        <fullName evidence="1">DUF8149 domain-containing protein</fullName>
    </recommendedName>
</protein>
<dbReference type="RefSeq" id="WP_070364188.1">
    <property type="nucleotide sequence ID" value="NZ_CP016070.1"/>
</dbReference>
<dbReference type="AlphaFoldDB" id="A0A1D8S234"/>
<evidence type="ECO:0000313" key="4">
    <source>
        <dbReference type="Proteomes" id="UP000185608"/>
    </source>
</evidence>
<dbReference type="GeneID" id="30416727"/>
<dbReference type="InterPro" id="IPR058462">
    <property type="entry name" value="DUF8149"/>
</dbReference>
<dbReference type="KEGG" id="halh:HTSR_0217"/>
<dbReference type="EMBL" id="CP016070">
    <property type="protein sequence ID" value="AOW79419.1"/>
    <property type="molecule type" value="Genomic_DNA"/>
</dbReference>
<name>A0A1D8S234_9EURY</name>
<dbReference type="Proteomes" id="UP000185608">
    <property type="component" value="Chromosome"/>
</dbReference>
<evidence type="ECO:0000313" key="3">
    <source>
        <dbReference type="EMBL" id="APE94672.1"/>
    </source>
</evidence>
<evidence type="ECO:0000313" key="2">
    <source>
        <dbReference type="EMBL" id="AOW79419.1"/>
    </source>
</evidence>
<dbReference type="KEGG" id="hhsr:HSR6_0204"/>
<dbReference type="Pfam" id="PF26476">
    <property type="entry name" value="DUF8149"/>
    <property type="match status" value="1"/>
</dbReference>
<dbReference type="EMBL" id="CP016804">
    <property type="protein sequence ID" value="APE94672.1"/>
    <property type="molecule type" value="Genomic_DNA"/>
</dbReference>
<proteinExistence type="predicted"/>
<reference evidence="3" key="3">
    <citation type="journal article" date="2017" name="ISME J.">
        <title>Discovery of anaerobic lithoheterotrophic haloarchaea, ubiquitous in hypersaline habitats.</title>
        <authorList>
            <person name="Sorokin D.Y."/>
            <person name="Messina E."/>
            <person name="Smedile F."/>
            <person name="Roman P."/>
            <person name="Damste J.S.S."/>
            <person name="Ciordia S."/>
            <person name="Mena M.C."/>
            <person name="Ferrer M."/>
            <person name="Golyshin P.N."/>
            <person name="Kublanov I.V."/>
            <person name="Samarov N.I."/>
            <person name="Toshchakov S.V."/>
            <person name="La Cono V."/>
            <person name="Yakimov M.M."/>
        </authorList>
    </citation>
    <scope>NUCLEOTIDE SEQUENCE</scope>
    <source>
        <strain evidence="3">HSR6</strain>
    </source>
</reference>
<dbReference type="Proteomes" id="UP000186165">
    <property type="component" value="Chromosome"/>
</dbReference>
<reference evidence="2 4" key="1">
    <citation type="submission" date="2016-06" db="EMBL/GenBank/DDBJ databases">
        <title>Discovery of anaerobic lithoheterotrophic haloarchaeon capable of sulfur respiration by hydrogen and formate.</title>
        <authorList>
            <person name="Sorokin D.Y."/>
            <person name="Kublanov I.V."/>
            <person name="Roman P."/>
            <person name="Sinninghe Damste J.S."/>
            <person name="Golyshin P.N."/>
            <person name="Rojo D."/>
            <person name="Ciordia S."/>
            <person name="Mena Md.C."/>
            <person name="Ferrer M."/>
            <person name="Smedile F."/>
            <person name="Messina E."/>
            <person name="La Cono V."/>
            <person name="Yakimov M.M."/>
        </authorList>
    </citation>
    <scope>NUCLEOTIDE SEQUENCE [LARGE SCALE GENOMIC DNA]</scope>
    <source>
        <strain evidence="2 4">HTSR1</strain>
    </source>
</reference>
<evidence type="ECO:0000313" key="5">
    <source>
        <dbReference type="Proteomes" id="UP000186165"/>
    </source>
</evidence>
<keyword evidence="5" id="KW-1185">Reference proteome</keyword>
<dbReference type="OrthoDB" id="260707at2157"/>
<accession>A0A1D8S234</accession>
<organism evidence="2 4">
    <name type="scientific">Halodesulfurarchaeum formicicum</name>
    <dbReference type="NCBI Taxonomy" id="1873524"/>
    <lineage>
        <taxon>Archaea</taxon>
        <taxon>Methanobacteriati</taxon>
        <taxon>Methanobacteriota</taxon>
        <taxon>Stenosarchaea group</taxon>
        <taxon>Halobacteria</taxon>
        <taxon>Halobacteriales</taxon>
        <taxon>Halobacteriaceae</taxon>
        <taxon>Halodesulfurarchaeum</taxon>
    </lineage>
</organism>